<reference evidence="2 3" key="1">
    <citation type="submission" date="2019-04" db="EMBL/GenBank/DDBJ databases">
        <title>Azoarcus nasutitermitis sp. nov. isolated from termite nest.</title>
        <authorList>
            <person name="Lin S.-Y."/>
            <person name="Hameed A."/>
            <person name="Hsu Y.-H."/>
            <person name="Young C.-C."/>
        </authorList>
    </citation>
    <scope>NUCLEOTIDE SEQUENCE [LARGE SCALE GENOMIC DNA]</scope>
    <source>
        <strain evidence="2 3">CC-YHH838</strain>
    </source>
</reference>
<dbReference type="PANTHER" id="PTHR33525:SF6">
    <property type="entry name" value="HDOD DOMAIN-CONTAINING PROTEIN"/>
    <property type="match status" value="1"/>
</dbReference>
<accession>A0A4V3WBB0</accession>
<evidence type="ECO:0000313" key="3">
    <source>
        <dbReference type="Proteomes" id="UP000308430"/>
    </source>
</evidence>
<dbReference type="AlphaFoldDB" id="A0A4V3WBB0"/>
<comment type="caution">
    <text evidence="2">The sequence shown here is derived from an EMBL/GenBank/DDBJ whole genome shotgun (WGS) entry which is preliminary data.</text>
</comment>
<protein>
    <submittedName>
        <fullName evidence="2">HDOD domain-containing protein</fullName>
    </submittedName>
</protein>
<dbReference type="PANTHER" id="PTHR33525">
    <property type="match status" value="1"/>
</dbReference>
<dbReference type="InterPro" id="IPR052340">
    <property type="entry name" value="RNase_Y/CdgJ"/>
</dbReference>
<dbReference type="InterPro" id="IPR013976">
    <property type="entry name" value="HDOD"/>
</dbReference>
<sequence>MQSTEESLADDALRDVNIPACPAVLAQVMEELRKPLTNGKRVAQLIGQDVGLAAVVVRSANSPLLGVRRKIASVDEATRLLGFGLLTNLVQEALLRSSITATDASLERFWDSSRYTAAASAELARVVGGARPETAYTFGLFRDCGIPLLVQRFPNYKDVLRVANQTTDRWFTEVEDEALSTNHAVIGYLLARSWGLADEVSQGILSHHDYSIFAAGGGPGGEARTLVAINLIAEHVVGTYLRTSQDAEWVKGREPAARFLGYSQTELDDITDDLLYWLDEQKSEGNA</sequence>
<dbReference type="PROSITE" id="PS51833">
    <property type="entry name" value="HDOD"/>
    <property type="match status" value="1"/>
</dbReference>
<proteinExistence type="predicted"/>
<dbReference type="Pfam" id="PF08668">
    <property type="entry name" value="HDOD"/>
    <property type="match status" value="1"/>
</dbReference>
<dbReference type="RefSeq" id="WP_136349719.1">
    <property type="nucleotide sequence ID" value="NZ_SSOC01000007.1"/>
</dbReference>
<name>A0A4V3WBB0_9RHOO</name>
<feature type="domain" description="HDOD" evidence="1">
    <location>
        <begin position="18"/>
        <end position="210"/>
    </location>
</feature>
<gene>
    <name evidence="2" type="ORF">E6C76_18410</name>
</gene>
<dbReference type="SUPFAM" id="SSF109604">
    <property type="entry name" value="HD-domain/PDEase-like"/>
    <property type="match status" value="1"/>
</dbReference>
<evidence type="ECO:0000313" key="2">
    <source>
        <dbReference type="EMBL" id="THF62297.1"/>
    </source>
</evidence>
<dbReference type="OrthoDB" id="9784953at2"/>
<dbReference type="EMBL" id="SSOC01000007">
    <property type="protein sequence ID" value="THF62297.1"/>
    <property type="molecule type" value="Genomic_DNA"/>
</dbReference>
<evidence type="ECO:0000259" key="1">
    <source>
        <dbReference type="PROSITE" id="PS51833"/>
    </source>
</evidence>
<organism evidence="2 3">
    <name type="scientific">Pseudothauera nasutitermitis</name>
    <dbReference type="NCBI Taxonomy" id="2565930"/>
    <lineage>
        <taxon>Bacteria</taxon>
        <taxon>Pseudomonadati</taxon>
        <taxon>Pseudomonadota</taxon>
        <taxon>Betaproteobacteria</taxon>
        <taxon>Rhodocyclales</taxon>
        <taxon>Zoogloeaceae</taxon>
        <taxon>Pseudothauera</taxon>
    </lineage>
</organism>
<dbReference type="Gene3D" id="1.10.3210.10">
    <property type="entry name" value="Hypothetical protein af1432"/>
    <property type="match status" value="1"/>
</dbReference>
<dbReference type="Proteomes" id="UP000308430">
    <property type="component" value="Unassembled WGS sequence"/>
</dbReference>
<keyword evidence="3" id="KW-1185">Reference proteome</keyword>